<dbReference type="OrthoDB" id="525039at2"/>
<dbReference type="SUPFAM" id="SSF63817">
    <property type="entry name" value="Sortase"/>
    <property type="match status" value="1"/>
</dbReference>
<comment type="caution">
    <text evidence="2">The sequence shown here is derived from an EMBL/GenBank/DDBJ whole genome shotgun (WGS) entry which is preliminary data.</text>
</comment>
<dbReference type="NCBIfam" id="NF033748">
    <property type="entry name" value="class_F_sortase"/>
    <property type="match status" value="1"/>
</dbReference>
<dbReference type="Gene3D" id="2.40.260.10">
    <property type="entry name" value="Sortase"/>
    <property type="match status" value="1"/>
</dbReference>
<accession>A0A5P9YHT4</accession>
<evidence type="ECO:0000313" key="2">
    <source>
        <dbReference type="EMBL" id="KAB8197900.1"/>
    </source>
</evidence>
<protein>
    <submittedName>
        <fullName evidence="2">Class F sortase</fullName>
    </submittedName>
</protein>
<dbReference type="EMBL" id="VDLX02000001">
    <property type="protein sequence ID" value="KAB8197900.1"/>
    <property type="molecule type" value="Genomic_DNA"/>
</dbReference>
<reference evidence="2 3" key="1">
    <citation type="submission" date="2019-10" db="EMBL/GenBank/DDBJ databases">
        <title>Nonomuraea sp. nov., isolated from Phyllanthus amarus.</title>
        <authorList>
            <person name="Klykleung N."/>
            <person name="Tanasupawat S."/>
        </authorList>
    </citation>
    <scope>NUCLEOTIDE SEQUENCE [LARGE SCALE GENOMIC DNA]</scope>
    <source>
        <strain evidence="2 3">PA1-10</strain>
    </source>
</reference>
<keyword evidence="1" id="KW-0378">Hydrolase</keyword>
<accession>A0A5C4WWD0</accession>
<proteinExistence type="predicted"/>
<dbReference type="RefSeq" id="WP_139628740.1">
    <property type="nucleotide sequence ID" value="NZ_CP045572.1"/>
</dbReference>
<organism evidence="2 3">
    <name type="scientific">Nonomuraea phyllanthi</name>
    <dbReference type="NCBI Taxonomy" id="2219224"/>
    <lineage>
        <taxon>Bacteria</taxon>
        <taxon>Bacillati</taxon>
        <taxon>Actinomycetota</taxon>
        <taxon>Actinomycetes</taxon>
        <taxon>Streptosporangiales</taxon>
        <taxon>Streptosporangiaceae</taxon>
        <taxon>Nonomuraea</taxon>
    </lineage>
</organism>
<dbReference type="Proteomes" id="UP000312512">
    <property type="component" value="Unassembled WGS sequence"/>
</dbReference>
<name>A0A5C4WWD0_9ACTN</name>
<gene>
    <name evidence="2" type="ORF">FH608_005155</name>
</gene>
<dbReference type="NCBIfam" id="TIGR01076">
    <property type="entry name" value="sortase_fam"/>
    <property type="match status" value="1"/>
</dbReference>
<dbReference type="InterPro" id="IPR023365">
    <property type="entry name" value="Sortase_dom-sf"/>
</dbReference>
<dbReference type="Pfam" id="PF04203">
    <property type="entry name" value="Sortase"/>
    <property type="match status" value="1"/>
</dbReference>
<keyword evidence="3" id="KW-1185">Reference proteome</keyword>
<dbReference type="AlphaFoldDB" id="A0A5C4WWD0"/>
<dbReference type="CDD" id="cd05829">
    <property type="entry name" value="Sortase_F"/>
    <property type="match status" value="1"/>
</dbReference>
<evidence type="ECO:0000313" key="3">
    <source>
        <dbReference type="Proteomes" id="UP000312512"/>
    </source>
</evidence>
<evidence type="ECO:0000256" key="1">
    <source>
        <dbReference type="ARBA" id="ARBA00022801"/>
    </source>
</evidence>
<dbReference type="InterPro" id="IPR005754">
    <property type="entry name" value="Sortase"/>
</dbReference>
<dbReference type="InterPro" id="IPR042001">
    <property type="entry name" value="Sortase_F"/>
</dbReference>
<sequence>MARPGRVVLAGAITGLVLVAFGKGMQTSNTTTPAAAVVPKVIDIPSIDVEAPLMKLGLAENGEVELPPYEKPKVAGWYSGSAVPGEKGASVIIGHVDTKTAPAVFYKLRQLRKGEKVKVERSDGKVVTFRVDAIEQVHKDSFPTRRVYLEDGLKLVTCGGKFDYAKGEYVDNIIVYASRA</sequence>
<dbReference type="GO" id="GO:0016787">
    <property type="term" value="F:hydrolase activity"/>
    <property type="evidence" value="ECO:0007669"/>
    <property type="project" value="UniProtKB-KW"/>
</dbReference>